<evidence type="ECO:0000256" key="1">
    <source>
        <dbReference type="ARBA" id="ARBA00001947"/>
    </source>
</evidence>
<proteinExistence type="predicted"/>
<dbReference type="RefSeq" id="WP_272138860.1">
    <property type="nucleotide sequence ID" value="NZ_JAQLOI010000003.1"/>
</dbReference>
<evidence type="ECO:0000313" key="6">
    <source>
        <dbReference type="Proteomes" id="UP001210678"/>
    </source>
</evidence>
<dbReference type="PANTHER" id="PTHR37418:SF2">
    <property type="entry name" value="3-KETO-5-AMINOHEXANOATE CLEAVAGE ENZYME"/>
    <property type="match status" value="1"/>
</dbReference>
<comment type="cofactor">
    <cofactor evidence="1">
        <name>Zn(2+)</name>
        <dbReference type="ChEBI" id="CHEBI:29105"/>
    </cofactor>
</comment>
<evidence type="ECO:0000256" key="3">
    <source>
        <dbReference type="ARBA" id="ARBA00022723"/>
    </source>
</evidence>
<dbReference type="EMBL" id="JAQLOI010000003">
    <property type="protein sequence ID" value="MDB1125289.1"/>
    <property type="molecule type" value="Genomic_DNA"/>
</dbReference>
<keyword evidence="6" id="KW-1185">Reference proteome</keyword>
<protein>
    <submittedName>
        <fullName evidence="5">3-keto-5-aminohexanoate cleavage protein</fullName>
    </submittedName>
</protein>
<keyword evidence="4" id="KW-0862">Zinc</keyword>
<sequence>MSLENKRILTVACTGAWPKKDMFPDVPVTPREEADEIIACHAAGASIAHIHVRDDQQNATMDIAKFRETVSYIREAECDIVINLTTSGGLGLADEIRMLPFQELRPEIATFDAGTMNWAHTTVFENTPVFLGKLAKEMPLVGVTPEIEIFDIGMIHNVLFYRKSIDKANAKAREAGEPEVHNPFVRPHFQFVLGAPGGSPADVHILMQMLDEVRRYWGNNFTWGGLGIGRGHLPIINACIALGGHIRVGMEDNVYYRRGQLATSNVEFVERTKRMLDCNDLEIATPDEARQILNLNPENFPSWKNYE</sequence>
<dbReference type="InterPro" id="IPR013785">
    <property type="entry name" value="Aldolase_TIM"/>
</dbReference>
<keyword evidence="2" id="KW-0808">Transferase</keyword>
<accession>A0ABT4YUM6</accession>
<evidence type="ECO:0000256" key="4">
    <source>
        <dbReference type="ARBA" id="ARBA00022833"/>
    </source>
</evidence>
<organism evidence="5 6">
    <name type="scientific">Vibrio algarum</name>
    <dbReference type="NCBI Taxonomy" id="3020714"/>
    <lineage>
        <taxon>Bacteria</taxon>
        <taxon>Pseudomonadati</taxon>
        <taxon>Pseudomonadota</taxon>
        <taxon>Gammaproteobacteria</taxon>
        <taxon>Vibrionales</taxon>
        <taxon>Vibrionaceae</taxon>
        <taxon>Vibrio</taxon>
    </lineage>
</organism>
<dbReference type="Gene3D" id="3.20.20.70">
    <property type="entry name" value="Aldolase class I"/>
    <property type="match status" value="1"/>
</dbReference>
<dbReference type="InterPro" id="IPR008567">
    <property type="entry name" value="BKACE"/>
</dbReference>
<dbReference type="Pfam" id="PF05853">
    <property type="entry name" value="BKACE"/>
    <property type="match status" value="1"/>
</dbReference>
<evidence type="ECO:0000313" key="5">
    <source>
        <dbReference type="EMBL" id="MDB1125289.1"/>
    </source>
</evidence>
<evidence type="ECO:0000256" key="2">
    <source>
        <dbReference type="ARBA" id="ARBA00022679"/>
    </source>
</evidence>
<reference evidence="5 6" key="1">
    <citation type="submission" date="2023-01" db="EMBL/GenBank/DDBJ databases">
        <title>Vibrio sp. KJ40-1 sp.nov, isolated from marine algae.</title>
        <authorList>
            <person name="Butt M."/>
            <person name="Kim J.M.J."/>
            <person name="Jeon C.O.C."/>
        </authorList>
    </citation>
    <scope>NUCLEOTIDE SEQUENCE [LARGE SCALE GENOMIC DNA]</scope>
    <source>
        <strain evidence="5 6">KJ40-1</strain>
    </source>
</reference>
<dbReference type="PANTHER" id="PTHR37418">
    <property type="entry name" value="3-KETO-5-AMINOHEXANOATE CLEAVAGE ENZYME-RELATED"/>
    <property type="match status" value="1"/>
</dbReference>
<comment type="caution">
    <text evidence="5">The sequence shown here is derived from an EMBL/GenBank/DDBJ whole genome shotgun (WGS) entry which is preliminary data.</text>
</comment>
<name>A0ABT4YUM6_9VIBR</name>
<gene>
    <name evidence="5" type="ORF">PGX00_17200</name>
</gene>
<dbReference type="Proteomes" id="UP001210678">
    <property type="component" value="Unassembled WGS sequence"/>
</dbReference>
<keyword evidence="3" id="KW-0479">Metal-binding</keyword>